<dbReference type="CDD" id="cd00200">
    <property type="entry name" value="WD40"/>
    <property type="match status" value="1"/>
</dbReference>
<accession>A0A1S3JY20</accession>
<dbReference type="GO" id="GO:0000421">
    <property type="term" value="C:autophagosome membrane"/>
    <property type="evidence" value="ECO:0007669"/>
    <property type="project" value="TreeGrafter"/>
</dbReference>
<dbReference type="Proteomes" id="UP000085678">
    <property type="component" value="Unplaced"/>
</dbReference>
<comment type="similarity">
    <text evidence="1">Belongs to the WD repeat ATG16 family.</text>
</comment>
<dbReference type="GeneID" id="106177136"/>
<dbReference type="GO" id="GO:0034045">
    <property type="term" value="C:phagophore assembly site membrane"/>
    <property type="evidence" value="ECO:0007669"/>
    <property type="project" value="TreeGrafter"/>
</dbReference>
<feature type="coiled-coil region" evidence="5">
    <location>
        <begin position="85"/>
        <end position="182"/>
    </location>
</feature>
<dbReference type="PRINTS" id="PR00320">
    <property type="entry name" value="GPROTEINBRPT"/>
</dbReference>
<dbReference type="CDD" id="cd22887">
    <property type="entry name" value="Atg16_CCD"/>
    <property type="match status" value="1"/>
</dbReference>
<reference evidence="8" key="1">
    <citation type="submission" date="2025-08" db="UniProtKB">
        <authorList>
            <consortium name="RefSeq"/>
        </authorList>
    </citation>
    <scope>IDENTIFICATION</scope>
    <source>
        <tissue evidence="8">Gonads</tissue>
    </source>
</reference>
<dbReference type="FunCoup" id="A0A1S3JY20">
    <property type="interactions" value="2991"/>
</dbReference>
<evidence type="ECO:0000313" key="7">
    <source>
        <dbReference type="Proteomes" id="UP000085678"/>
    </source>
</evidence>
<dbReference type="KEGG" id="lak:106177136"/>
<feature type="repeat" description="WD" evidence="4">
    <location>
        <begin position="271"/>
        <end position="312"/>
    </location>
</feature>
<dbReference type="InterPro" id="IPR001680">
    <property type="entry name" value="WD40_rpt"/>
</dbReference>
<evidence type="ECO:0000256" key="4">
    <source>
        <dbReference type="PROSITE-ProRule" id="PRU00221"/>
    </source>
</evidence>
<dbReference type="PROSITE" id="PS50082">
    <property type="entry name" value="WD_REPEATS_2"/>
    <property type="match status" value="6"/>
</dbReference>
<dbReference type="RefSeq" id="XP_013415278.1">
    <property type="nucleotide sequence ID" value="XM_013559824.2"/>
</dbReference>
<evidence type="ECO:0000256" key="2">
    <source>
        <dbReference type="ARBA" id="ARBA00022574"/>
    </source>
</evidence>
<dbReference type="InterPro" id="IPR015943">
    <property type="entry name" value="WD40/YVTN_repeat-like_dom_sf"/>
</dbReference>
<dbReference type="GO" id="GO:0034274">
    <property type="term" value="C:Atg12-Atg5-Atg16 complex"/>
    <property type="evidence" value="ECO:0007669"/>
    <property type="project" value="TreeGrafter"/>
</dbReference>
<keyword evidence="7" id="KW-1185">Reference proteome</keyword>
<dbReference type="PROSITE" id="PS00678">
    <property type="entry name" value="WD_REPEATS_1"/>
    <property type="match status" value="1"/>
</dbReference>
<dbReference type="PROSITE" id="PS50294">
    <property type="entry name" value="WD_REPEATS_REGION"/>
    <property type="match status" value="3"/>
</dbReference>
<dbReference type="InterPro" id="IPR036322">
    <property type="entry name" value="WD40_repeat_dom_sf"/>
</dbReference>
<keyword evidence="3" id="KW-0677">Repeat</keyword>
<dbReference type="OrthoDB" id="6262491at2759"/>
<feature type="repeat" description="WD" evidence="4">
    <location>
        <begin position="369"/>
        <end position="410"/>
    </location>
</feature>
<evidence type="ECO:0000256" key="3">
    <source>
        <dbReference type="ARBA" id="ARBA00022737"/>
    </source>
</evidence>
<dbReference type="InterPro" id="IPR045160">
    <property type="entry name" value="ATG16"/>
</dbReference>
<feature type="repeat" description="WD" evidence="4">
    <location>
        <begin position="327"/>
        <end position="368"/>
    </location>
</feature>
<feature type="repeat" description="WD" evidence="4">
    <location>
        <begin position="459"/>
        <end position="493"/>
    </location>
</feature>
<dbReference type="InterPro" id="IPR020472">
    <property type="entry name" value="WD40_PAC1"/>
</dbReference>
<dbReference type="Pfam" id="PF00400">
    <property type="entry name" value="WD40"/>
    <property type="match status" value="5"/>
</dbReference>
<dbReference type="FunFam" id="2.130.10.10:FF:001153">
    <property type="entry name" value="Protein will die slowly-like protein"/>
    <property type="match status" value="1"/>
</dbReference>
<dbReference type="SMART" id="SM00320">
    <property type="entry name" value="WD40"/>
    <property type="match status" value="7"/>
</dbReference>
<feature type="repeat" description="WD" evidence="4">
    <location>
        <begin position="540"/>
        <end position="574"/>
    </location>
</feature>
<evidence type="ECO:0000256" key="5">
    <source>
        <dbReference type="SAM" id="Coils"/>
    </source>
</evidence>
<keyword evidence="2 4" id="KW-0853">WD repeat</keyword>
<dbReference type="GO" id="GO:0043495">
    <property type="term" value="F:protein-membrane adaptor activity"/>
    <property type="evidence" value="ECO:0007669"/>
    <property type="project" value="TreeGrafter"/>
</dbReference>
<dbReference type="InParanoid" id="A0A1S3JY20"/>
<dbReference type="GO" id="GO:0000045">
    <property type="term" value="P:autophagosome assembly"/>
    <property type="evidence" value="ECO:0007669"/>
    <property type="project" value="InterPro"/>
</dbReference>
<name>A0A1S3JY20_LINAN</name>
<dbReference type="AlphaFoldDB" id="A0A1S3JY20"/>
<evidence type="ECO:0000256" key="1">
    <source>
        <dbReference type="ARBA" id="ARBA00009271"/>
    </source>
</evidence>
<feature type="repeat" description="WD" evidence="4">
    <location>
        <begin position="510"/>
        <end position="539"/>
    </location>
</feature>
<proteinExistence type="inferred from homology"/>
<dbReference type="Pfam" id="PF08614">
    <property type="entry name" value="ATG16"/>
    <property type="match status" value="1"/>
</dbReference>
<dbReference type="Gene3D" id="1.20.5.170">
    <property type="match status" value="1"/>
</dbReference>
<dbReference type="PANTHER" id="PTHR19878">
    <property type="entry name" value="AUTOPHAGY PROTEIN 16-LIKE"/>
    <property type="match status" value="1"/>
</dbReference>
<organism evidence="7 8">
    <name type="scientific">Lingula anatina</name>
    <name type="common">Brachiopod</name>
    <name type="synonym">Lingula unguis</name>
    <dbReference type="NCBI Taxonomy" id="7574"/>
    <lineage>
        <taxon>Eukaryota</taxon>
        <taxon>Metazoa</taxon>
        <taxon>Spiralia</taxon>
        <taxon>Lophotrochozoa</taxon>
        <taxon>Brachiopoda</taxon>
        <taxon>Linguliformea</taxon>
        <taxon>Lingulata</taxon>
        <taxon>Lingulida</taxon>
        <taxon>Linguloidea</taxon>
        <taxon>Lingulidae</taxon>
        <taxon>Lingula</taxon>
    </lineage>
</organism>
<dbReference type="InterPro" id="IPR019775">
    <property type="entry name" value="WD40_repeat_CS"/>
</dbReference>
<dbReference type="Gene3D" id="2.130.10.10">
    <property type="entry name" value="YVTN repeat-like/Quinoprotein amine dehydrogenase"/>
    <property type="match status" value="2"/>
</dbReference>
<feature type="domain" description="Autophagy-related protein 16" evidence="6">
    <location>
        <begin position="14"/>
        <end position="209"/>
    </location>
</feature>
<gene>
    <name evidence="8" type="primary">LOC106177136</name>
</gene>
<dbReference type="PANTHER" id="PTHR19878:SF8">
    <property type="entry name" value="AUTOPHAGY-RELATED 16, ISOFORM F"/>
    <property type="match status" value="1"/>
</dbReference>
<dbReference type="STRING" id="7574.A0A1S3JY20"/>
<evidence type="ECO:0000259" key="6">
    <source>
        <dbReference type="Pfam" id="PF08614"/>
    </source>
</evidence>
<sequence>MMEGVAKQDWKSTIRDLIKERDKREHQPFLSLIQAHNKLFESVDSVRTKNLQLTLETERLKHENLELSLKTDSGGGGGVIGAERVRELEQKLFKLQEELTELHRKKGENSQRIIDLNNILQEKEREIQSKDGKLSDMESNIRAMVAANKSLEGTIMELEATNQMLKDEQQALQLAFTSLEEKFRKIHEENNELVTRWMEQKALMADKLNEENDVAFRMRQAKMQRELAEAAKEQVTIKPDRSHQSSGSISSNPPVPFCLSVSLPTKALCKLDAHEGEVNAIRWSYSGRLFATGGTDRKIKLWEYKSGTILEELMGKSTGRCETVGTLLGSNAGVMSLDVNTEETLILGASNDFASRVWSLQDHRLRHTLTGHSGKVLAAKFLGDSNKVVSGSHDRTLKIWDLVSRACIKTIFAGSSCNDLVTSDGFGSNIISGHFDKRIRFWDTRSESSANEISLQGRVTSLDLSPDRNYLLSCSRDDTLKIIDLRMNQVTGTFCTGGFHVGCDWSRAVFSPDGEYVTVGGGDGTVFIWDIKKNKVERQLKEHNHSVVACSWHPGGSMILSCDKQKKVILWSDF</sequence>
<keyword evidence="5" id="KW-0175">Coiled coil</keyword>
<dbReference type="InterPro" id="IPR013923">
    <property type="entry name" value="Autophagy-rel_prot_16_dom"/>
</dbReference>
<evidence type="ECO:0000313" key="8">
    <source>
        <dbReference type="RefSeq" id="XP_013415278.1"/>
    </source>
</evidence>
<protein>
    <submittedName>
        <fullName evidence="8">Autophagy-related protein 16-1 isoform X1</fullName>
    </submittedName>
</protein>
<dbReference type="SUPFAM" id="SSF50978">
    <property type="entry name" value="WD40 repeat-like"/>
    <property type="match status" value="1"/>
</dbReference>